<dbReference type="SUPFAM" id="SSF52833">
    <property type="entry name" value="Thioredoxin-like"/>
    <property type="match status" value="1"/>
</dbReference>
<dbReference type="InterPro" id="IPR036249">
    <property type="entry name" value="Thioredoxin-like_sf"/>
</dbReference>
<sequence>MKNIVLILIISLVLASSASAVQFTEGKEYICLNKPATCEAQVLEFFSFDCQHCYQFEQVYHISSNVKKLLPANTTVTKYHVNCLGPLSKQLTQAWAVAMALGVEDKVSQLMFSAVQNTQSVQTPDDIRMVFIKAGVSPKEYDWAWNSFVVKYLQRQQENAAIDFQLRGVPAIFIKGKYMIKNDGLDMRSIDLYMKQFSDVVTFLLTQ</sequence>
<evidence type="ECO:0000256" key="5">
    <source>
        <dbReference type="PIRNR" id="PIRNR001488"/>
    </source>
</evidence>
<organism evidence="9 10">
    <name type="scientific">Candidatus Palibaumannia cicadellinicola</name>
    <dbReference type="NCBI Taxonomy" id="186490"/>
    <lineage>
        <taxon>Bacteria</taxon>
        <taxon>Pseudomonadati</taxon>
        <taxon>Pseudomonadota</taxon>
        <taxon>Gammaproteobacteria</taxon>
        <taxon>Candidatus Palibaumannia</taxon>
    </lineage>
</organism>
<dbReference type="PANTHER" id="PTHR35891:SF2">
    <property type="entry name" value="THIOL:DISULFIDE INTERCHANGE PROTEIN DSBA"/>
    <property type="match status" value="1"/>
</dbReference>
<dbReference type="InterPro" id="IPR001853">
    <property type="entry name" value="DSBA-like_thioredoxin_dom"/>
</dbReference>
<dbReference type="InterPro" id="IPR023205">
    <property type="entry name" value="DsbA/DsbL"/>
</dbReference>
<dbReference type="Pfam" id="PF01323">
    <property type="entry name" value="DSBA"/>
    <property type="match status" value="1"/>
</dbReference>
<evidence type="ECO:0000256" key="7">
    <source>
        <dbReference type="SAM" id="SignalP"/>
    </source>
</evidence>
<dbReference type="CDD" id="cd03019">
    <property type="entry name" value="DsbA_DsbA"/>
    <property type="match status" value="1"/>
</dbReference>
<dbReference type="AlphaFoldDB" id="A0A2N4XW98"/>
<accession>A0A2N4XW98</accession>
<comment type="similarity">
    <text evidence="1">Belongs to the thioredoxin family. DsbA subfamily.</text>
</comment>
<evidence type="ECO:0000256" key="4">
    <source>
        <dbReference type="ARBA" id="ARBA00023284"/>
    </source>
</evidence>
<evidence type="ECO:0000313" key="10">
    <source>
        <dbReference type="Proteomes" id="UP000234253"/>
    </source>
</evidence>
<dbReference type="EMBL" id="NJPO01000158">
    <property type="protein sequence ID" value="PLK58263.1"/>
    <property type="molecule type" value="Genomic_DNA"/>
</dbReference>
<reference evidence="9 10" key="1">
    <citation type="submission" date="2017-06" db="EMBL/GenBank/DDBJ databases">
        <title>Metabolic interaction between xylem feeders and their symbionts.</title>
        <authorList>
            <person name="Chouaia B."/>
        </authorList>
    </citation>
    <scope>NUCLEOTIDE SEQUENCE [LARGE SCALE GENOMIC DNA]</scope>
    <source>
        <strain evidence="9 10">Gra</strain>
    </source>
</reference>
<dbReference type="GO" id="GO:0016491">
    <property type="term" value="F:oxidoreductase activity"/>
    <property type="evidence" value="ECO:0007669"/>
    <property type="project" value="InterPro"/>
</dbReference>
<comment type="subcellular location">
    <subcellularLocation>
        <location evidence="5">Periplasm</location>
    </subcellularLocation>
</comment>
<keyword evidence="2 7" id="KW-0732">Signal</keyword>
<evidence type="ECO:0000259" key="8">
    <source>
        <dbReference type="Pfam" id="PF01323"/>
    </source>
</evidence>
<evidence type="ECO:0000256" key="3">
    <source>
        <dbReference type="ARBA" id="ARBA00023157"/>
    </source>
</evidence>
<feature type="domain" description="DSBA-like thioredoxin" evidence="8">
    <location>
        <begin position="41"/>
        <end position="186"/>
    </location>
</feature>
<dbReference type="RefSeq" id="WP_101627083.1">
    <property type="nucleotide sequence ID" value="NZ_NJPO01000158.1"/>
</dbReference>
<comment type="caution">
    <text evidence="9">The sequence shown here is derived from an EMBL/GenBank/DDBJ whole genome shotgun (WGS) entry which is preliminary data.</text>
</comment>
<dbReference type="PIRSF" id="PIRSF001488">
    <property type="entry name" value="Tdi_protein"/>
    <property type="match status" value="1"/>
</dbReference>
<feature type="disulfide bond" description="Redox-active" evidence="6">
    <location>
        <begin position="50"/>
        <end position="53"/>
    </location>
</feature>
<evidence type="ECO:0000256" key="2">
    <source>
        <dbReference type="ARBA" id="ARBA00022729"/>
    </source>
</evidence>
<proteinExistence type="inferred from homology"/>
<evidence type="ECO:0000256" key="1">
    <source>
        <dbReference type="ARBA" id="ARBA00005791"/>
    </source>
</evidence>
<dbReference type="GO" id="GO:0042597">
    <property type="term" value="C:periplasmic space"/>
    <property type="evidence" value="ECO:0007669"/>
    <property type="project" value="UniProtKB-SubCell"/>
</dbReference>
<dbReference type="InterPro" id="IPR050824">
    <property type="entry name" value="Thiol_disulfide_DsbA"/>
</dbReference>
<keyword evidence="3 5" id="KW-1015">Disulfide bond</keyword>
<protein>
    <recommendedName>
        <fullName evidence="5">Thiol:disulfide interchange protein</fullName>
    </recommendedName>
</protein>
<gene>
    <name evidence="9" type="ORF">CEX73_02900</name>
</gene>
<dbReference type="OrthoDB" id="9784896at2"/>
<name>A0A2N4XW98_9GAMM</name>
<dbReference type="PANTHER" id="PTHR35891">
    <property type="entry name" value="THIOL:DISULFIDE INTERCHANGE PROTEIN DSBA"/>
    <property type="match status" value="1"/>
</dbReference>
<dbReference type="Gene3D" id="3.40.30.10">
    <property type="entry name" value="Glutaredoxin"/>
    <property type="match status" value="1"/>
</dbReference>
<feature type="signal peptide" evidence="7">
    <location>
        <begin position="1"/>
        <end position="20"/>
    </location>
</feature>
<keyword evidence="5" id="KW-0574">Periplasm</keyword>
<feature type="chain" id="PRO_5014988847" description="Thiol:disulfide interchange protein" evidence="7">
    <location>
        <begin position="21"/>
        <end position="207"/>
    </location>
</feature>
<dbReference type="NCBIfam" id="NF008198">
    <property type="entry name" value="PRK10954.1"/>
    <property type="match status" value="1"/>
</dbReference>
<evidence type="ECO:0000313" key="9">
    <source>
        <dbReference type="EMBL" id="PLK58263.1"/>
    </source>
</evidence>
<keyword evidence="4" id="KW-0676">Redox-active center</keyword>
<evidence type="ECO:0000256" key="6">
    <source>
        <dbReference type="PIRSR" id="PIRSR001488-1"/>
    </source>
</evidence>
<dbReference type="Proteomes" id="UP000234253">
    <property type="component" value="Unassembled WGS sequence"/>
</dbReference>